<proteinExistence type="predicted"/>
<dbReference type="EMBL" id="DXEU01000095">
    <property type="protein sequence ID" value="HIX52209.1"/>
    <property type="molecule type" value="Genomic_DNA"/>
</dbReference>
<dbReference type="Gene3D" id="3.30.565.40">
    <property type="entry name" value="Fervidobacterium nodosum Rt17-B1 like"/>
    <property type="match status" value="1"/>
</dbReference>
<dbReference type="InterPro" id="IPR037126">
    <property type="entry name" value="PdaC/RsiV-like_sf"/>
</dbReference>
<accession>A0A9D2AWZ6</accession>
<reference evidence="3" key="2">
    <citation type="submission" date="2021-04" db="EMBL/GenBank/DDBJ databases">
        <authorList>
            <person name="Gilroy R."/>
        </authorList>
    </citation>
    <scope>NUCLEOTIDE SEQUENCE</scope>
    <source>
        <strain evidence="3">ChiGjej4B4-12881</strain>
    </source>
</reference>
<sequence length="818" mass="91064">MRGKCRNLFRRAAALLLAAVMTVLAGAQPALAAEEDERNEEYLQGLYERCEAYLSLEGDSSDGYLLDRDKFLYCIWADEIDRILARESYEIENADEKNFLEKVAEYLETAVHNAQADVKIAFTWAGHALTDTKLNEEAYIEYLSRIMAMQEKGFLETAWSQTEYSIRVNAWSEIKAIGKQTLSVALKKDKNNTEPSKIKLKISQILGKENTEKLEKIYKKASKGVKIANFANKEVKDLAEAAALGIYVSLHDEQQAFLQAILDYADEKEQKELYKAAQTMMEASDMRLAGLILADDGEVRDFSKIVSYMTNGDLDINKIVENITQQVSAGAKSLAAKMGTGIGASLLKGVGALASKATLIYAGFQIGGHVGRLMMGNDYERIREAIIMDDIGTALGAAFADYAGPAGSDKSSWGDRYDAIFCMVAAGEALCYARLMGEYSVLEDQKGRGALPDEEIDRLYESKANNLNRCYQALASIFPEPAPVVSVYAPMEREKEQAGSNWVSLEMAVPTVYIDGNDDAAQKINEDAKLNELLDSTEALYEDTKSNSAEMGSTYWTNLESSVDLWMEDAFATDQALSMRFKRVSYYMGSAHPNHVIVCTNYDTSSGAYLNFEDILADDKEAAKEKFLELMGPALAEAYPEWASWTPGRVKNPEEIVKINFLDAAAETRERHWYFSASGLNIVFDPYQIAPYAAGSITATVPYYQLEGVIREEYLARDLRGIQATGTPELVMWDELDRMDKTRFNGGNVYGRQDRSYKAVITDAAAYHAKVKKGYSVLFYSSCMMPSDAAWMNDMSEVDSPEGEVDEYLITSETNLTE</sequence>
<protein>
    <submittedName>
        <fullName evidence="3">RsiV family protein</fullName>
    </submittedName>
</protein>
<dbReference type="Proteomes" id="UP000886780">
    <property type="component" value="Unassembled WGS sequence"/>
</dbReference>
<dbReference type="AlphaFoldDB" id="A0A9D2AWZ6"/>
<comment type="caution">
    <text evidence="3">The sequence shown here is derived from an EMBL/GenBank/DDBJ whole genome shotgun (WGS) entry which is preliminary data.</text>
</comment>
<dbReference type="Gene3D" id="3.90.640.20">
    <property type="entry name" value="Heat-shock cognate protein, ATPase"/>
    <property type="match status" value="1"/>
</dbReference>
<evidence type="ECO:0000259" key="2">
    <source>
        <dbReference type="Pfam" id="PF11738"/>
    </source>
</evidence>
<gene>
    <name evidence="3" type="ORF">IAA28_05335</name>
</gene>
<evidence type="ECO:0000313" key="3">
    <source>
        <dbReference type="EMBL" id="HIX52209.1"/>
    </source>
</evidence>
<organism evidence="3 4">
    <name type="scientific">Candidatus Lachnoclostridium stercoripullorum</name>
    <dbReference type="NCBI Taxonomy" id="2838635"/>
    <lineage>
        <taxon>Bacteria</taxon>
        <taxon>Bacillati</taxon>
        <taxon>Bacillota</taxon>
        <taxon>Clostridia</taxon>
        <taxon>Lachnospirales</taxon>
        <taxon>Lachnospiraceae</taxon>
    </lineage>
</organism>
<dbReference type="Pfam" id="PF11738">
    <property type="entry name" value="DUF3298"/>
    <property type="match status" value="1"/>
</dbReference>
<name>A0A9D2AWZ6_9FIRM</name>
<keyword evidence="1" id="KW-0732">Signal</keyword>
<feature type="domain" description="DUF3298" evidence="2">
    <location>
        <begin position="614"/>
        <end position="703"/>
    </location>
</feature>
<dbReference type="InterPro" id="IPR021729">
    <property type="entry name" value="DUF3298"/>
</dbReference>
<evidence type="ECO:0000256" key="1">
    <source>
        <dbReference type="SAM" id="SignalP"/>
    </source>
</evidence>
<feature type="chain" id="PRO_5039701884" evidence="1">
    <location>
        <begin position="33"/>
        <end position="818"/>
    </location>
</feature>
<evidence type="ECO:0000313" key="4">
    <source>
        <dbReference type="Proteomes" id="UP000886780"/>
    </source>
</evidence>
<feature type="signal peptide" evidence="1">
    <location>
        <begin position="1"/>
        <end position="32"/>
    </location>
</feature>
<reference evidence="3" key="1">
    <citation type="journal article" date="2021" name="PeerJ">
        <title>Extensive microbial diversity within the chicken gut microbiome revealed by metagenomics and culture.</title>
        <authorList>
            <person name="Gilroy R."/>
            <person name="Ravi A."/>
            <person name="Getino M."/>
            <person name="Pursley I."/>
            <person name="Horton D.L."/>
            <person name="Alikhan N.F."/>
            <person name="Baker D."/>
            <person name="Gharbi K."/>
            <person name="Hall N."/>
            <person name="Watson M."/>
            <person name="Adriaenssens E.M."/>
            <person name="Foster-Nyarko E."/>
            <person name="Jarju S."/>
            <person name="Secka A."/>
            <person name="Antonio M."/>
            <person name="Oren A."/>
            <person name="Chaudhuri R.R."/>
            <person name="La Ragione R."/>
            <person name="Hildebrand F."/>
            <person name="Pallen M.J."/>
        </authorList>
    </citation>
    <scope>NUCLEOTIDE SEQUENCE</scope>
    <source>
        <strain evidence="3">ChiGjej4B4-12881</strain>
    </source>
</reference>